<dbReference type="EMBL" id="KZ825800">
    <property type="protein sequence ID" value="PYH99603.1"/>
    <property type="molecule type" value="Genomic_DNA"/>
</dbReference>
<protein>
    <submittedName>
        <fullName evidence="1">Uncharacterized protein</fullName>
    </submittedName>
</protein>
<dbReference type="AlphaFoldDB" id="A0A319E7I7"/>
<evidence type="ECO:0000313" key="2">
    <source>
        <dbReference type="Proteomes" id="UP000247810"/>
    </source>
</evidence>
<proteinExistence type="predicted"/>
<gene>
    <name evidence="1" type="ORF">BO71DRAFT_170444</name>
</gene>
<name>A0A319E7I7_9EURO</name>
<reference evidence="1 2" key="1">
    <citation type="submission" date="2018-02" db="EMBL/GenBank/DDBJ databases">
        <title>The genomes of Aspergillus section Nigri reveals drivers in fungal speciation.</title>
        <authorList>
            <consortium name="DOE Joint Genome Institute"/>
            <person name="Vesth T.C."/>
            <person name="Nybo J."/>
            <person name="Theobald S."/>
            <person name="Brandl J."/>
            <person name="Frisvad J.C."/>
            <person name="Nielsen K.F."/>
            <person name="Lyhne E.K."/>
            <person name="Kogle M.E."/>
            <person name="Kuo A."/>
            <person name="Riley R."/>
            <person name="Clum A."/>
            <person name="Nolan M."/>
            <person name="Lipzen A."/>
            <person name="Salamov A."/>
            <person name="Henrissat B."/>
            <person name="Wiebenga A."/>
            <person name="De vries R.P."/>
            <person name="Grigoriev I.V."/>
            <person name="Mortensen U.H."/>
            <person name="Andersen M.R."/>
            <person name="Baker S.E."/>
        </authorList>
    </citation>
    <scope>NUCLEOTIDE SEQUENCE [LARGE SCALE GENOMIC DNA]</scope>
    <source>
        <strain evidence="1 2">CBS 707.79</strain>
    </source>
</reference>
<organism evidence="1 2">
    <name type="scientific">Aspergillus ellipticus CBS 707.79</name>
    <dbReference type="NCBI Taxonomy" id="1448320"/>
    <lineage>
        <taxon>Eukaryota</taxon>
        <taxon>Fungi</taxon>
        <taxon>Dikarya</taxon>
        <taxon>Ascomycota</taxon>
        <taxon>Pezizomycotina</taxon>
        <taxon>Eurotiomycetes</taxon>
        <taxon>Eurotiomycetidae</taxon>
        <taxon>Eurotiales</taxon>
        <taxon>Aspergillaceae</taxon>
        <taxon>Aspergillus</taxon>
        <taxon>Aspergillus subgen. Circumdati</taxon>
    </lineage>
</organism>
<dbReference type="VEuPathDB" id="FungiDB:BO71DRAFT_170444"/>
<evidence type="ECO:0000313" key="1">
    <source>
        <dbReference type="EMBL" id="PYH99603.1"/>
    </source>
</evidence>
<dbReference type="Proteomes" id="UP000247810">
    <property type="component" value="Unassembled WGS sequence"/>
</dbReference>
<accession>A0A319E7I7</accession>
<keyword evidence="2" id="KW-1185">Reference proteome</keyword>
<sequence>MLLPLRHRTYFAHCSSVLLDMPTAVYACSSTEALEVLFDVQLSFLLRPTGANRQALECPQAWLEKGNYIPPHPPQLITKSYIGIAAYLLLMYGTRGTGFEQQTPVFSSCRTEKYGESPGERIAAFVALGSGRVAAWGRTGLSSQDRGLTMPWAQLLRDL</sequence>